<evidence type="ECO:0000256" key="10">
    <source>
        <dbReference type="SAM" id="Phobius"/>
    </source>
</evidence>
<dbReference type="InterPro" id="IPR004358">
    <property type="entry name" value="Sig_transdc_His_kin-like_C"/>
</dbReference>
<reference evidence="17 18" key="1">
    <citation type="journal article" date="2020" name="Sci. Rep.">
        <title>A novel cyanobacterial geosmin producer, revising GeoA distribution and dispersion patterns in Bacteria.</title>
        <authorList>
            <person name="Churro C."/>
            <person name="Semedo-Aguiar A.P."/>
            <person name="Silva A.D."/>
            <person name="Pereira-Leal J.B."/>
            <person name="Leite R.B."/>
        </authorList>
    </citation>
    <scope>NUCLEOTIDE SEQUENCE [LARGE SCALE GENOMIC DNA]</scope>
    <source>
        <strain evidence="17 18">IPMA8</strain>
    </source>
</reference>
<feature type="domain" description="PAS" evidence="14">
    <location>
        <begin position="288"/>
        <end position="326"/>
    </location>
</feature>
<dbReference type="Gene3D" id="3.30.450.20">
    <property type="entry name" value="PAS domain"/>
    <property type="match status" value="4"/>
</dbReference>
<dbReference type="Pfam" id="PF00672">
    <property type="entry name" value="HAMP"/>
    <property type="match status" value="1"/>
</dbReference>
<dbReference type="EMBL" id="SRRZ01000022">
    <property type="protein sequence ID" value="NQE33928.1"/>
    <property type="molecule type" value="Genomic_DNA"/>
</dbReference>
<dbReference type="Gene3D" id="3.40.50.2300">
    <property type="match status" value="1"/>
</dbReference>
<dbReference type="SUPFAM" id="SSF47384">
    <property type="entry name" value="Homodimeric domain of signal transducing histidine kinase"/>
    <property type="match status" value="1"/>
</dbReference>
<dbReference type="GO" id="GO:0004673">
    <property type="term" value="F:protein histidine kinase activity"/>
    <property type="evidence" value="ECO:0007669"/>
    <property type="project" value="UniProtKB-EC"/>
</dbReference>
<dbReference type="SMART" id="SM00448">
    <property type="entry name" value="REC"/>
    <property type="match status" value="1"/>
</dbReference>
<dbReference type="PROSITE" id="PS50110">
    <property type="entry name" value="RESPONSE_REGULATORY"/>
    <property type="match status" value="1"/>
</dbReference>
<dbReference type="SMART" id="SM00065">
    <property type="entry name" value="GAF"/>
    <property type="match status" value="1"/>
</dbReference>
<feature type="domain" description="Response regulatory" evidence="13">
    <location>
        <begin position="1174"/>
        <end position="1290"/>
    </location>
</feature>
<dbReference type="RefSeq" id="WP_172186588.1">
    <property type="nucleotide sequence ID" value="NZ_CAWPPK010000135.1"/>
</dbReference>
<dbReference type="SUPFAM" id="SSF55781">
    <property type="entry name" value="GAF domain-like"/>
    <property type="match status" value="1"/>
</dbReference>
<dbReference type="Pfam" id="PF08447">
    <property type="entry name" value="PAS_3"/>
    <property type="match status" value="1"/>
</dbReference>
<dbReference type="InterPro" id="IPR000014">
    <property type="entry name" value="PAS"/>
</dbReference>
<dbReference type="InterPro" id="IPR001789">
    <property type="entry name" value="Sig_transdc_resp-reg_receiver"/>
</dbReference>
<dbReference type="SUPFAM" id="SSF55785">
    <property type="entry name" value="PYP-like sensor domain (PAS domain)"/>
    <property type="match status" value="3"/>
</dbReference>
<dbReference type="InterPro" id="IPR003594">
    <property type="entry name" value="HATPase_dom"/>
</dbReference>
<dbReference type="InterPro" id="IPR000700">
    <property type="entry name" value="PAS-assoc_C"/>
</dbReference>
<feature type="modified residue" description="4-aspartylphosphate" evidence="9">
    <location>
        <position position="1223"/>
    </location>
</feature>
<evidence type="ECO:0000256" key="8">
    <source>
        <dbReference type="ARBA" id="ARBA00023012"/>
    </source>
</evidence>
<feature type="domain" description="PAC" evidence="15">
    <location>
        <begin position="360"/>
        <end position="417"/>
    </location>
</feature>
<dbReference type="PROSITE" id="PS50046">
    <property type="entry name" value="PHYTOCHROME_2"/>
    <property type="match status" value="1"/>
</dbReference>
<dbReference type="SUPFAM" id="SSF158472">
    <property type="entry name" value="HAMP domain-like"/>
    <property type="match status" value="1"/>
</dbReference>
<dbReference type="InterPro" id="IPR035965">
    <property type="entry name" value="PAS-like_dom_sf"/>
</dbReference>
<comment type="similarity">
    <text evidence="3">In the N-terminal section; belongs to the phytochrome family.</text>
</comment>
<dbReference type="InterPro" id="IPR003660">
    <property type="entry name" value="HAMP_dom"/>
</dbReference>
<sequence length="1378" mass="156207">MPIYPFNRPAAKLFSKLPLRTVLIVPFVLQTISVVGLASFLCFKSGQESVENVAHQLIEQVGERISDRLTDPDGLSAINTFLARLHFSASGQTFIMDRSGNLIATSTRETPLVTQAKNQPTPLLALNSKDARTRDIARQLANRFGNFRTLQTTQKITLANNRDRERQFVRVTPYRDFRGLDWLIVVVVPESDFIARLQANTRNTLWLCAGTLPLAIAIALLTSRWVTKPIMRLNTAAKNVAKGKWDRPLEIRRLDEVGELTNSFNLMAAQLQQAFTDQKSLNEALAQSESQLKQFIEAIPAGVSIHDASGKAVYFNETAKHWLGVETIPDTTLQEAVKVYQMYRKNQPYPTEELPAFRALRGETVFLDDLELHRDGKFIPFEVRATPIFDEGGNIIYALIIFYNIAQRKQSEKILTDYNCTLEAEVAERTYALARANEILQYEIAERQLIEQKLYTSTEQVLQIFESIADIVLIFELPEKTIKIIPTKGISHYNYQTSQIDSIIEQFFHEESEEIYFAQVRQALEIKQTISFDYSQQINNQEVWFAAKISPLSDRSAVWVARDISDRQLAESRLLEAQKIARIGSWEHDIATNTTTWSEELYRIYEFDPTQKPLPTEQLIERFHPEDRSRYVTILRDRAMSGQSFEIDLRLIRRDGSLCYIEVRGKPLYDEKGQLMRLFGTVLDISDRKQAESALRESAQGEQAIARSIDRIRQSLDIDTIFKTTTSELRQTLKCDRVGIYRFNPDWSGEFVAESLAPGWISLMQQTDDFNFPNTLLEDSRCTVKTMQASAEPVRDTYLQRNQGGMYARGVPYHIIEDIYSAGLNPCYLQLLEQFQARAYVIFPIFCGSQLWGLLASYQNSAPRTWREAEINIGVQISTQLGVALQQAQLLEATQQQSLLLQQAAWAAEAANVAKSTFLANMSHELRTPLNAILGFSQLMQRSTNLSREQQENIRIINCSGEHLLALINQILDLAKIEAGRITLNPTDFKLSNLLNDVKEMFQLQAREQQLQLTFDCSSDIPEYVQTDQLKLRQVLINLLSNAIKFTKEGGIAVRVSAVRDGENQQLPITNYQLHFEIEDTGFGMAPEELERLFQPFVQTKTGAASQQGTGLGLAISQQFIKLMGGIITVRSEEGRGTTFAFDISVSAVEAPATQPLQPPRRVIALERNQQRYRILIVDDRADNRQLLIELLAAFNFELQEASNGIEAIEMWSSFEPHLIFMDMWMPVMDGQEATKRIKATVKGQATPIIALSAGNAEEARTVTVSDDCDDFIHKPFRDTEIFATLHKHLGVRYIYDEPESVPDSTQIEAPTPETVAALPADWLAALEKATIECDLELILIQIEQIRDRNDALASALAALANEFQFNQILALIHPEIK</sequence>
<dbReference type="PROSITE" id="PS50109">
    <property type="entry name" value="HIS_KIN"/>
    <property type="match status" value="1"/>
</dbReference>
<dbReference type="SMART" id="SM00086">
    <property type="entry name" value="PAC"/>
    <property type="match status" value="3"/>
</dbReference>
<keyword evidence="10" id="KW-1133">Transmembrane helix</keyword>
<dbReference type="InterPro" id="IPR013655">
    <property type="entry name" value="PAS_fold_3"/>
</dbReference>
<dbReference type="Gene3D" id="2.10.70.100">
    <property type="match status" value="1"/>
</dbReference>
<keyword evidence="7 17" id="KW-0418">Kinase</keyword>
<dbReference type="InterPro" id="IPR003661">
    <property type="entry name" value="HisK_dim/P_dom"/>
</dbReference>
<evidence type="ECO:0000313" key="17">
    <source>
        <dbReference type="EMBL" id="NQE33928.1"/>
    </source>
</evidence>
<dbReference type="NCBIfam" id="TIGR00229">
    <property type="entry name" value="sensory_box"/>
    <property type="match status" value="2"/>
</dbReference>
<feature type="domain" description="PAC" evidence="15">
    <location>
        <begin position="645"/>
        <end position="697"/>
    </location>
</feature>
<evidence type="ECO:0000256" key="2">
    <source>
        <dbReference type="ARBA" id="ARBA00004370"/>
    </source>
</evidence>
<evidence type="ECO:0000259" key="16">
    <source>
        <dbReference type="PROSITE" id="PS50885"/>
    </source>
</evidence>
<dbReference type="Gene3D" id="3.30.450.40">
    <property type="match status" value="1"/>
</dbReference>
<dbReference type="Pfam" id="PF02518">
    <property type="entry name" value="HATPase_c"/>
    <property type="match status" value="1"/>
</dbReference>
<dbReference type="PROSITE" id="PS50112">
    <property type="entry name" value="PAS"/>
    <property type="match status" value="1"/>
</dbReference>
<comment type="subcellular location">
    <subcellularLocation>
        <location evidence="2">Membrane</location>
    </subcellularLocation>
</comment>
<dbReference type="SUPFAM" id="SSF55874">
    <property type="entry name" value="ATPase domain of HSP90 chaperone/DNA topoisomerase II/histidine kinase"/>
    <property type="match status" value="1"/>
</dbReference>
<dbReference type="PRINTS" id="PR00344">
    <property type="entry name" value="BCTRLSENSOR"/>
</dbReference>
<dbReference type="Gene3D" id="6.10.340.10">
    <property type="match status" value="1"/>
</dbReference>
<dbReference type="Gene3D" id="3.30.565.10">
    <property type="entry name" value="Histidine kinase-like ATPase, C-terminal domain"/>
    <property type="match status" value="1"/>
</dbReference>
<protein>
    <recommendedName>
        <fullName evidence="4">histidine kinase</fullName>
        <ecNumber evidence="4">2.7.13.3</ecNumber>
    </recommendedName>
</protein>
<dbReference type="PANTHER" id="PTHR43047">
    <property type="entry name" value="TWO-COMPONENT HISTIDINE PROTEIN KINASE"/>
    <property type="match status" value="1"/>
</dbReference>
<keyword evidence="6 17" id="KW-0808">Transferase</keyword>
<evidence type="ECO:0000259" key="11">
    <source>
        <dbReference type="PROSITE" id="PS50046"/>
    </source>
</evidence>
<feature type="domain" description="HAMP" evidence="16">
    <location>
        <begin position="224"/>
        <end position="276"/>
    </location>
</feature>
<proteinExistence type="inferred from homology"/>
<dbReference type="CDD" id="cd06225">
    <property type="entry name" value="HAMP"/>
    <property type="match status" value="1"/>
</dbReference>
<dbReference type="Proteomes" id="UP000702425">
    <property type="component" value="Unassembled WGS sequence"/>
</dbReference>
<dbReference type="CDD" id="cd17546">
    <property type="entry name" value="REC_hyHK_CKI1_RcsC-like"/>
    <property type="match status" value="1"/>
</dbReference>
<comment type="catalytic activity">
    <reaction evidence="1">
        <text>ATP + protein L-histidine = ADP + protein N-phospho-L-histidine.</text>
        <dbReference type="EC" id="2.7.13.3"/>
    </reaction>
</comment>
<dbReference type="SMART" id="SM00387">
    <property type="entry name" value="HATPase_c"/>
    <property type="match status" value="1"/>
</dbReference>
<dbReference type="SMART" id="SM00388">
    <property type="entry name" value="HisKA"/>
    <property type="match status" value="1"/>
</dbReference>
<keyword evidence="5 9" id="KW-0597">Phosphoprotein</keyword>
<evidence type="ECO:0000259" key="15">
    <source>
        <dbReference type="PROSITE" id="PS50113"/>
    </source>
</evidence>
<name>A0ABX2CWD9_9CYAN</name>
<feature type="transmembrane region" description="Helical" evidence="10">
    <location>
        <begin position="23"/>
        <end position="43"/>
    </location>
</feature>
<keyword evidence="8" id="KW-0902">Two-component regulatory system</keyword>
<comment type="caution">
    <text evidence="17">The sequence shown here is derived from an EMBL/GenBank/DDBJ whole genome shotgun (WGS) entry which is preliminary data.</text>
</comment>
<evidence type="ECO:0000256" key="4">
    <source>
        <dbReference type="ARBA" id="ARBA00012438"/>
    </source>
</evidence>
<dbReference type="Pfam" id="PF01590">
    <property type="entry name" value="GAF"/>
    <property type="match status" value="1"/>
</dbReference>
<keyword evidence="10" id="KW-0812">Transmembrane</keyword>
<feature type="domain" description="Histidine kinase" evidence="12">
    <location>
        <begin position="921"/>
        <end position="1148"/>
    </location>
</feature>
<dbReference type="InterPro" id="IPR001610">
    <property type="entry name" value="PAC"/>
</dbReference>
<dbReference type="Pfam" id="PF00512">
    <property type="entry name" value="HisKA"/>
    <property type="match status" value="1"/>
</dbReference>
<dbReference type="InterPro" id="IPR029016">
    <property type="entry name" value="GAF-like_dom_sf"/>
</dbReference>
<evidence type="ECO:0000313" key="18">
    <source>
        <dbReference type="Proteomes" id="UP000702425"/>
    </source>
</evidence>
<evidence type="ECO:0000259" key="12">
    <source>
        <dbReference type="PROSITE" id="PS50109"/>
    </source>
</evidence>
<dbReference type="SMART" id="SM00091">
    <property type="entry name" value="PAS"/>
    <property type="match status" value="3"/>
</dbReference>
<keyword evidence="10" id="KW-0472">Membrane</keyword>
<gene>
    <name evidence="17" type="primary">luxQ_2</name>
    <name evidence="17" type="ORF">E5S67_01651</name>
</gene>
<dbReference type="CDD" id="cd00082">
    <property type="entry name" value="HisKA"/>
    <property type="match status" value="1"/>
</dbReference>
<dbReference type="InterPro" id="IPR016132">
    <property type="entry name" value="Phyto_chromo_attachment"/>
</dbReference>
<keyword evidence="18" id="KW-1185">Reference proteome</keyword>
<dbReference type="SUPFAM" id="SSF52172">
    <property type="entry name" value="CheY-like"/>
    <property type="match status" value="1"/>
</dbReference>
<dbReference type="InterPro" id="IPR011006">
    <property type="entry name" value="CheY-like_superfamily"/>
</dbReference>
<dbReference type="PROSITE" id="PS50885">
    <property type="entry name" value="HAMP"/>
    <property type="match status" value="1"/>
</dbReference>
<dbReference type="Pfam" id="PF00072">
    <property type="entry name" value="Response_reg"/>
    <property type="match status" value="1"/>
</dbReference>
<dbReference type="InterPro" id="IPR036097">
    <property type="entry name" value="HisK_dim/P_sf"/>
</dbReference>
<feature type="transmembrane region" description="Helical" evidence="10">
    <location>
        <begin position="205"/>
        <end position="226"/>
    </location>
</feature>
<dbReference type="PANTHER" id="PTHR43047:SF72">
    <property type="entry name" value="OSMOSENSING HISTIDINE PROTEIN KINASE SLN1"/>
    <property type="match status" value="1"/>
</dbReference>
<evidence type="ECO:0000259" key="13">
    <source>
        <dbReference type="PROSITE" id="PS50110"/>
    </source>
</evidence>
<dbReference type="CDD" id="cd16922">
    <property type="entry name" value="HATPase_EvgS-ArcB-TorS-like"/>
    <property type="match status" value="1"/>
</dbReference>
<evidence type="ECO:0000256" key="5">
    <source>
        <dbReference type="ARBA" id="ARBA00022553"/>
    </source>
</evidence>
<accession>A0ABX2CWD9</accession>
<dbReference type="Gene3D" id="1.10.287.130">
    <property type="match status" value="1"/>
</dbReference>
<evidence type="ECO:0000256" key="7">
    <source>
        <dbReference type="ARBA" id="ARBA00022777"/>
    </source>
</evidence>
<evidence type="ECO:0000256" key="3">
    <source>
        <dbReference type="ARBA" id="ARBA00006402"/>
    </source>
</evidence>
<dbReference type="PROSITE" id="PS50113">
    <property type="entry name" value="PAC"/>
    <property type="match status" value="2"/>
</dbReference>
<dbReference type="InterPro" id="IPR003018">
    <property type="entry name" value="GAF"/>
</dbReference>
<evidence type="ECO:0000256" key="6">
    <source>
        <dbReference type="ARBA" id="ARBA00022679"/>
    </source>
</evidence>
<dbReference type="Pfam" id="PF00989">
    <property type="entry name" value="PAS"/>
    <property type="match status" value="1"/>
</dbReference>
<dbReference type="InterPro" id="IPR005467">
    <property type="entry name" value="His_kinase_dom"/>
</dbReference>
<dbReference type="EC" id="2.7.13.3" evidence="4"/>
<feature type="domain" description="Phytochrome chromophore attachment site" evidence="11">
    <location>
        <begin position="717"/>
        <end position="880"/>
    </location>
</feature>
<organism evidence="17 18">
    <name type="scientific">Microcoleus asticus IPMA8</name>
    <dbReference type="NCBI Taxonomy" id="2563858"/>
    <lineage>
        <taxon>Bacteria</taxon>
        <taxon>Bacillati</taxon>
        <taxon>Cyanobacteriota</taxon>
        <taxon>Cyanophyceae</taxon>
        <taxon>Oscillatoriophycideae</taxon>
        <taxon>Oscillatoriales</taxon>
        <taxon>Microcoleaceae</taxon>
        <taxon>Microcoleus</taxon>
        <taxon>Microcoleus asticus</taxon>
    </lineage>
</organism>
<evidence type="ECO:0000256" key="1">
    <source>
        <dbReference type="ARBA" id="ARBA00000085"/>
    </source>
</evidence>
<evidence type="ECO:0000259" key="14">
    <source>
        <dbReference type="PROSITE" id="PS50112"/>
    </source>
</evidence>
<evidence type="ECO:0000256" key="9">
    <source>
        <dbReference type="PROSITE-ProRule" id="PRU00169"/>
    </source>
</evidence>
<dbReference type="InterPro" id="IPR036890">
    <property type="entry name" value="HATPase_C_sf"/>
</dbReference>
<dbReference type="InterPro" id="IPR013767">
    <property type="entry name" value="PAS_fold"/>
</dbReference>
<dbReference type="SMART" id="SM00304">
    <property type="entry name" value="HAMP"/>
    <property type="match status" value="1"/>
</dbReference>
<dbReference type="CDD" id="cd00130">
    <property type="entry name" value="PAS"/>
    <property type="match status" value="2"/>
</dbReference>